<feature type="domain" description="CusB-like beta-barrel" evidence="4">
    <location>
        <begin position="241"/>
        <end position="311"/>
    </location>
</feature>
<dbReference type="GO" id="GO:1990281">
    <property type="term" value="C:efflux pump complex"/>
    <property type="evidence" value="ECO:0007669"/>
    <property type="project" value="TreeGrafter"/>
</dbReference>
<dbReference type="InterPro" id="IPR006143">
    <property type="entry name" value="RND_pump_MFP"/>
</dbReference>
<proteinExistence type="inferred from homology"/>
<comment type="similarity">
    <text evidence="1">Belongs to the membrane fusion protein (MFP) (TC 8.A.1) family.</text>
</comment>
<evidence type="ECO:0000313" key="7">
    <source>
        <dbReference type="Proteomes" id="UP000425960"/>
    </source>
</evidence>
<dbReference type="AlphaFoldDB" id="A0A5K8A1Q5"/>
<evidence type="ECO:0000256" key="1">
    <source>
        <dbReference type="ARBA" id="ARBA00009477"/>
    </source>
</evidence>
<dbReference type="InterPro" id="IPR058625">
    <property type="entry name" value="MdtA-like_BSH"/>
</dbReference>
<dbReference type="Pfam" id="PF25989">
    <property type="entry name" value="YknX_C"/>
    <property type="match status" value="1"/>
</dbReference>
<dbReference type="NCBIfam" id="TIGR01730">
    <property type="entry name" value="RND_mfp"/>
    <property type="match status" value="1"/>
</dbReference>
<dbReference type="KEGG" id="dov:DSCO28_68840"/>
<dbReference type="Proteomes" id="UP000425960">
    <property type="component" value="Chromosome"/>
</dbReference>
<dbReference type="InterPro" id="IPR058637">
    <property type="entry name" value="YknX-like_C"/>
</dbReference>
<accession>A0A5K8A1Q5</accession>
<dbReference type="Gene3D" id="2.40.50.100">
    <property type="match status" value="1"/>
</dbReference>
<evidence type="ECO:0000256" key="2">
    <source>
        <dbReference type="SAM" id="SignalP"/>
    </source>
</evidence>
<evidence type="ECO:0000313" key="6">
    <source>
        <dbReference type="EMBL" id="BBO86318.1"/>
    </source>
</evidence>
<keyword evidence="2" id="KW-0732">Signal</keyword>
<evidence type="ECO:0000259" key="5">
    <source>
        <dbReference type="Pfam" id="PF25989"/>
    </source>
</evidence>
<dbReference type="InterPro" id="IPR058792">
    <property type="entry name" value="Beta-barrel_RND_2"/>
</dbReference>
<dbReference type="SUPFAM" id="SSF111369">
    <property type="entry name" value="HlyD-like secretion proteins"/>
    <property type="match status" value="2"/>
</dbReference>
<evidence type="ECO:0000259" key="3">
    <source>
        <dbReference type="Pfam" id="PF25917"/>
    </source>
</evidence>
<feature type="signal peptide" evidence="2">
    <location>
        <begin position="1"/>
        <end position="21"/>
    </location>
</feature>
<feature type="domain" description="YknX-like C-terminal permuted SH3-like" evidence="5">
    <location>
        <begin position="318"/>
        <end position="385"/>
    </location>
</feature>
<dbReference type="GO" id="GO:0015562">
    <property type="term" value="F:efflux transmembrane transporter activity"/>
    <property type="evidence" value="ECO:0007669"/>
    <property type="project" value="TreeGrafter"/>
</dbReference>
<dbReference type="EMBL" id="AP021876">
    <property type="protein sequence ID" value="BBO86318.1"/>
    <property type="molecule type" value="Genomic_DNA"/>
</dbReference>
<dbReference type="PANTHER" id="PTHR30469:SF38">
    <property type="entry name" value="HLYD FAMILY SECRETION PROTEIN"/>
    <property type="match status" value="1"/>
</dbReference>
<name>A0A5K8A1Q5_9BACT</name>
<dbReference type="RefSeq" id="WP_155325645.1">
    <property type="nucleotide sequence ID" value="NZ_AP021876.1"/>
</dbReference>
<dbReference type="Gene3D" id="1.10.287.470">
    <property type="entry name" value="Helix hairpin bin"/>
    <property type="match status" value="1"/>
</dbReference>
<dbReference type="Gene3D" id="2.40.420.20">
    <property type="match status" value="1"/>
</dbReference>
<dbReference type="Pfam" id="PF25917">
    <property type="entry name" value="BSH_RND"/>
    <property type="match status" value="1"/>
</dbReference>
<organism evidence="6 7">
    <name type="scientific">Desulfosarcina ovata subsp. sediminis</name>
    <dbReference type="NCBI Taxonomy" id="885957"/>
    <lineage>
        <taxon>Bacteria</taxon>
        <taxon>Pseudomonadati</taxon>
        <taxon>Thermodesulfobacteriota</taxon>
        <taxon>Desulfobacteria</taxon>
        <taxon>Desulfobacterales</taxon>
        <taxon>Desulfosarcinaceae</taxon>
        <taxon>Desulfosarcina</taxon>
    </lineage>
</organism>
<protein>
    <submittedName>
        <fullName evidence="6">RND transporter</fullName>
    </submittedName>
</protein>
<reference evidence="6 7" key="1">
    <citation type="submission" date="2019-11" db="EMBL/GenBank/DDBJ databases">
        <title>Comparative genomics of hydrocarbon-degrading Desulfosarcina strains.</title>
        <authorList>
            <person name="Watanabe M."/>
            <person name="Kojima H."/>
            <person name="Fukui M."/>
        </authorList>
    </citation>
    <scope>NUCLEOTIDE SEQUENCE [LARGE SCALE GENOMIC DNA]</scope>
    <source>
        <strain evidence="6 7">28bB2T</strain>
    </source>
</reference>
<feature type="domain" description="Multidrug resistance protein MdtA-like barrel-sandwich hybrid" evidence="3">
    <location>
        <begin position="66"/>
        <end position="227"/>
    </location>
</feature>
<evidence type="ECO:0000259" key="4">
    <source>
        <dbReference type="Pfam" id="PF25954"/>
    </source>
</evidence>
<feature type="chain" id="PRO_5024273470" evidence="2">
    <location>
        <begin position="22"/>
        <end position="388"/>
    </location>
</feature>
<dbReference type="Pfam" id="PF25954">
    <property type="entry name" value="Beta-barrel_RND_2"/>
    <property type="match status" value="1"/>
</dbReference>
<sequence length="388" mass="41207">MRKLVLPALLAFALLIFSVQCSEKIEPGTTPVDSGPAVSVRVVDVRSAVQPVLYEAVGTVRARLSATVSSKLMGTIQAFNVKEGDDVKKGDLLVRIDDRQVAAQLDQARAALAEAKRAEAGAVSARIAAEAGAQRARLSFERNRTMLEGGAITQEMFETVDAQHKQARASLAQAKAMVEAARFRVKQAQAAVEAATVARKDANVLAPFDGQVTAKQADAGALASPGMPLLTLEREGGYRVDLVVPETHIRAVKTGLPVAVRIPAVSEIPIRGTVDVIVPSGDQGSRTFVVQVGIPVIDGLRSGMFARVPLTIGEQKTLRIPRSAVVHEGQLTGVFIVDAGNIARFRLIRTGRDYDDSVEVISGIEDETRLVAQPPAQLSNGAAVEFAK</sequence>
<dbReference type="PANTHER" id="PTHR30469">
    <property type="entry name" value="MULTIDRUG RESISTANCE PROTEIN MDTA"/>
    <property type="match status" value="1"/>
</dbReference>
<gene>
    <name evidence="6" type="ORF">DSCO28_68840</name>
</gene>
<dbReference type="Gene3D" id="2.40.30.170">
    <property type="match status" value="1"/>
</dbReference>